<dbReference type="InterPro" id="IPR025151">
    <property type="entry name" value="ELYS_dom"/>
</dbReference>
<protein>
    <submittedName>
        <fullName evidence="4">Nuclear pore complex assembly-domain-containing protein</fullName>
    </submittedName>
</protein>
<evidence type="ECO:0000313" key="4">
    <source>
        <dbReference type="EMBL" id="KAK3388522.1"/>
    </source>
</evidence>
<evidence type="ECO:0000256" key="1">
    <source>
        <dbReference type="ARBA" id="ARBA00004123"/>
    </source>
</evidence>
<accession>A0AAE0U2I8</accession>
<proteinExistence type="predicted"/>
<reference evidence="4" key="1">
    <citation type="journal article" date="2023" name="Mol. Phylogenet. Evol.">
        <title>Genome-scale phylogeny and comparative genomics of the fungal order Sordariales.</title>
        <authorList>
            <person name="Hensen N."/>
            <person name="Bonometti L."/>
            <person name="Westerberg I."/>
            <person name="Brannstrom I.O."/>
            <person name="Guillou S."/>
            <person name="Cros-Aarteil S."/>
            <person name="Calhoun S."/>
            <person name="Haridas S."/>
            <person name="Kuo A."/>
            <person name="Mondo S."/>
            <person name="Pangilinan J."/>
            <person name="Riley R."/>
            <person name="LaButti K."/>
            <person name="Andreopoulos B."/>
            <person name="Lipzen A."/>
            <person name="Chen C."/>
            <person name="Yan M."/>
            <person name="Daum C."/>
            <person name="Ng V."/>
            <person name="Clum A."/>
            <person name="Steindorff A."/>
            <person name="Ohm R.A."/>
            <person name="Martin F."/>
            <person name="Silar P."/>
            <person name="Natvig D.O."/>
            <person name="Lalanne C."/>
            <person name="Gautier V."/>
            <person name="Ament-Velasquez S.L."/>
            <person name="Kruys A."/>
            <person name="Hutchinson M.I."/>
            <person name="Powell A.J."/>
            <person name="Barry K."/>
            <person name="Miller A.N."/>
            <person name="Grigoriev I.V."/>
            <person name="Debuchy R."/>
            <person name="Gladieux P."/>
            <person name="Hiltunen Thoren M."/>
            <person name="Johannesson H."/>
        </authorList>
    </citation>
    <scope>NUCLEOTIDE SEQUENCE</scope>
    <source>
        <strain evidence="4">FGSC 1904</strain>
    </source>
</reference>
<comment type="caution">
    <text evidence="4">The sequence shown here is derived from an EMBL/GenBank/DDBJ whole genome shotgun (WGS) entry which is preliminary data.</text>
</comment>
<organism evidence="4 5">
    <name type="scientific">Sordaria brevicollis</name>
    <dbReference type="NCBI Taxonomy" id="83679"/>
    <lineage>
        <taxon>Eukaryota</taxon>
        <taxon>Fungi</taxon>
        <taxon>Dikarya</taxon>
        <taxon>Ascomycota</taxon>
        <taxon>Pezizomycotina</taxon>
        <taxon>Sordariomycetes</taxon>
        <taxon>Sordariomycetidae</taxon>
        <taxon>Sordariales</taxon>
        <taxon>Sordariaceae</taxon>
        <taxon>Sordaria</taxon>
    </lineage>
</organism>
<comment type="subcellular location">
    <subcellularLocation>
        <location evidence="1">Nucleus</location>
    </subcellularLocation>
</comment>
<dbReference type="AlphaFoldDB" id="A0AAE0U2I8"/>
<dbReference type="GO" id="GO:0005634">
    <property type="term" value="C:nucleus"/>
    <property type="evidence" value="ECO:0007669"/>
    <property type="project" value="UniProtKB-SubCell"/>
</dbReference>
<reference evidence="4" key="2">
    <citation type="submission" date="2023-07" db="EMBL/GenBank/DDBJ databases">
        <authorList>
            <consortium name="Lawrence Berkeley National Laboratory"/>
            <person name="Haridas S."/>
            <person name="Hensen N."/>
            <person name="Bonometti L."/>
            <person name="Westerberg I."/>
            <person name="Brannstrom I.O."/>
            <person name="Guillou S."/>
            <person name="Cros-Aarteil S."/>
            <person name="Calhoun S."/>
            <person name="Kuo A."/>
            <person name="Mondo S."/>
            <person name="Pangilinan J."/>
            <person name="Riley R."/>
            <person name="LaButti K."/>
            <person name="Andreopoulos B."/>
            <person name="Lipzen A."/>
            <person name="Chen C."/>
            <person name="Yanf M."/>
            <person name="Daum C."/>
            <person name="Ng V."/>
            <person name="Clum A."/>
            <person name="Steindorff A."/>
            <person name="Ohm R."/>
            <person name="Martin F."/>
            <person name="Silar P."/>
            <person name="Natvig D."/>
            <person name="Lalanne C."/>
            <person name="Gautier V."/>
            <person name="Ament-velasquez S.L."/>
            <person name="Kruys A."/>
            <person name="Hutchinson M.I."/>
            <person name="Powell A.J."/>
            <person name="Barry K."/>
            <person name="Miller A.N."/>
            <person name="Grigoriev I.V."/>
            <person name="Debuchy R."/>
            <person name="Gladieux P."/>
            <person name="Thoren M.H."/>
            <person name="Johannesson H."/>
        </authorList>
    </citation>
    <scope>NUCLEOTIDE SEQUENCE</scope>
    <source>
        <strain evidence="4">FGSC 1904</strain>
    </source>
</reference>
<name>A0AAE0U2I8_SORBR</name>
<sequence>MLDYREYNNVFPSPGIINPYDHKGVSAIETFRKSLRGVLFVDRVLSRLGISQGTAYPPKGENGLRSLHHQICQSKVSSHQKLCLLYYLLLDHDDIHPGRSQWADGFAEEAGLPRKYQILMRGLWHMDRKEFKYAIENLTHPSLPIEFADDITIALVRLPLANKRSATTTTSGIQSDYTLALAYFHAAQPVLNSSEALELLFGALARTNITAALDFSRKYPEWTRQQMFERLLASILEQPEKLGPHGRELVSAALTGEEEGWFEEYLRRGKGKRNKGASVLLRMRGVVTGRLSNVGVLESLAGYALG</sequence>
<evidence type="ECO:0000313" key="5">
    <source>
        <dbReference type="Proteomes" id="UP001281003"/>
    </source>
</evidence>
<dbReference type="Pfam" id="PF13934">
    <property type="entry name" value="ELYS"/>
    <property type="match status" value="1"/>
</dbReference>
<feature type="domain" description="ELYS-like" evidence="3">
    <location>
        <begin position="38"/>
        <end position="268"/>
    </location>
</feature>
<dbReference type="Proteomes" id="UP001281003">
    <property type="component" value="Unassembled WGS sequence"/>
</dbReference>
<dbReference type="EMBL" id="JAUTDP010000015">
    <property type="protein sequence ID" value="KAK3388522.1"/>
    <property type="molecule type" value="Genomic_DNA"/>
</dbReference>
<evidence type="ECO:0000259" key="3">
    <source>
        <dbReference type="Pfam" id="PF13934"/>
    </source>
</evidence>
<evidence type="ECO:0000256" key="2">
    <source>
        <dbReference type="ARBA" id="ARBA00023242"/>
    </source>
</evidence>
<keyword evidence="5" id="KW-1185">Reference proteome</keyword>
<keyword evidence="2" id="KW-0539">Nucleus</keyword>
<gene>
    <name evidence="4" type="ORF">B0T20DRAFT_96867</name>
</gene>